<comment type="caution">
    <text evidence="1">The sequence shown here is derived from an EMBL/GenBank/DDBJ whole genome shotgun (WGS) entry which is preliminary data.</text>
</comment>
<accession>A0AAE1HRR8</accession>
<reference evidence="1" key="2">
    <citation type="journal article" date="2023" name="BMC Genomics">
        <title>Pest status, molecular evolution, and epigenetic factors derived from the genome assembly of Frankliniella fusca, a thysanopteran phytovirus vector.</title>
        <authorList>
            <person name="Catto M.A."/>
            <person name="Labadie P.E."/>
            <person name="Jacobson A.L."/>
            <person name="Kennedy G.G."/>
            <person name="Srinivasan R."/>
            <person name="Hunt B.G."/>
        </authorList>
    </citation>
    <scope>NUCLEOTIDE SEQUENCE</scope>
    <source>
        <strain evidence="1">PL_HMW_Pooled</strain>
    </source>
</reference>
<gene>
    <name evidence="1" type="ORF">KUF71_014554</name>
</gene>
<dbReference type="Proteomes" id="UP001219518">
    <property type="component" value="Unassembled WGS sequence"/>
</dbReference>
<sequence>MVHTVLRKTFFDKNDPTRDYTVKSTQNWPTFHLLRTPSTRTSLEPSFRAQFIEANRFSISSVANRQNSNISIISDIFDISR</sequence>
<evidence type="ECO:0000313" key="1">
    <source>
        <dbReference type="EMBL" id="KAK3926305.1"/>
    </source>
</evidence>
<keyword evidence="2" id="KW-1185">Reference proteome</keyword>
<protein>
    <submittedName>
        <fullName evidence="1">Aspartate carbamoyltransferase</fullName>
    </submittedName>
</protein>
<organism evidence="1 2">
    <name type="scientific">Frankliniella fusca</name>
    <dbReference type="NCBI Taxonomy" id="407009"/>
    <lineage>
        <taxon>Eukaryota</taxon>
        <taxon>Metazoa</taxon>
        <taxon>Ecdysozoa</taxon>
        <taxon>Arthropoda</taxon>
        <taxon>Hexapoda</taxon>
        <taxon>Insecta</taxon>
        <taxon>Pterygota</taxon>
        <taxon>Neoptera</taxon>
        <taxon>Paraneoptera</taxon>
        <taxon>Thysanoptera</taxon>
        <taxon>Terebrantia</taxon>
        <taxon>Thripoidea</taxon>
        <taxon>Thripidae</taxon>
        <taxon>Frankliniella</taxon>
    </lineage>
</organism>
<dbReference type="EMBL" id="JAHWGI010001246">
    <property type="protein sequence ID" value="KAK3926305.1"/>
    <property type="molecule type" value="Genomic_DNA"/>
</dbReference>
<reference evidence="1" key="1">
    <citation type="submission" date="2021-07" db="EMBL/GenBank/DDBJ databases">
        <authorList>
            <person name="Catto M.A."/>
            <person name="Jacobson A."/>
            <person name="Kennedy G."/>
            <person name="Labadie P."/>
            <person name="Hunt B.G."/>
            <person name="Srinivasan R."/>
        </authorList>
    </citation>
    <scope>NUCLEOTIDE SEQUENCE</scope>
    <source>
        <strain evidence="1">PL_HMW_Pooled</strain>
        <tissue evidence="1">Head</tissue>
    </source>
</reference>
<name>A0AAE1HRR8_9NEOP</name>
<proteinExistence type="predicted"/>
<evidence type="ECO:0000313" key="2">
    <source>
        <dbReference type="Proteomes" id="UP001219518"/>
    </source>
</evidence>
<feature type="non-terminal residue" evidence="1">
    <location>
        <position position="81"/>
    </location>
</feature>
<dbReference type="AlphaFoldDB" id="A0AAE1HRR8"/>